<keyword evidence="2 3" id="KW-0040">ANK repeat</keyword>
<feature type="repeat" description="ANK" evidence="3">
    <location>
        <begin position="33"/>
        <end position="60"/>
    </location>
</feature>
<organism evidence="4 5">
    <name type="scientific">Polyplosphaeria fusca</name>
    <dbReference type="NCBI Taxonomy" id="682080"/>
    <lineage>
        <taxon>Eukaryota</taxon>
        <taxon>Fungi</taxon>
        <taxon>Dikarya</taxon>
        <taxon>Ascomycota</taxon>
        <taxon>Pezizomycotina</taxon>
        <taxon>Dothideomycetes</taxon>
        <taxon>Pleosporomycetidae</taxon>
        <taxon>Pleosporales</taxon>
        <taxon>Tetraplosphaeriaceae</taxon>
        <taxon>Polyplosphaeria</taxon>
    </lineage>
</organism>
<gene>
    <name evidence="4" type="ORF">EJ04DRAFT_398151</name>
</gene>
<comment type="caution">
    <text evidence="4">The sequence shown here is derived from an EMBL/GenBank/DDBJ whole genome shotgun (WGS) entry which is preliminary data.</text>
</comment>
<dbReference type="GO" id="GO:0005737">
    <property type="term" value="C:cytoplasm"/>
    <property type="evidence" value="ECO:0007669"/>
    <property type="project" value="TreeGrafter"/>
</dbReference>
<reference evidence="4" key="1">
    <citation type="journal article" date="2020" name="Stud. Mycol.">
        <title>101 Dothideomycetes genomes: a test case for predicting lifestyles and emergence of pathogens.</title>
        <authorList>
            <person name="Haridas S."/>
            <person name="Albert R."/>
            <person name="Binder M."/>
            <person name="Bloem J."/>
            <person name="Labutti K."/>
            <person name="Salamov A."/>
            <person name="Andreopoulos B."/>
            <person name="Baker S."/>
            <person name="Barry K."/>
            <person name="Bills G."/>
            <person name="Bluhm B."/>
            <person name="Cannon C."/>
            <person name="Castanera R."/>
            <person name="Culley D."/>
            <person name="Daum C."/>
            <person name="Ezra D."/>
            <person name="Gonzalez J."/>
            <person name="Henrissat B."/>
            <person name="Kuo A."/>
            <person name="Liang C."/>
            <person name="Lipzen A."/>
            <person name="Lutzoni F."/>
            <person name="Magnuson J."/>
            <person name="Mondo S."/>
            <person name="Nolan M."/>
            <person name="Ohm R."/>
            <person name="Pangilinan J."/>
            <person name="Park H.-J."/>
            <person name="Ramirez L."/>
            <person name="Alfaro M."/>
            <person name="Sun H."/>
            <person name="Tritt A."/>
            <person name="Yoshinaga Y."/>
            <person name="Zwiers L.-H."/>
            <person name="Turgeon B."/>
            <person name="Goodwin S."/>
            <person name="Spatafora J."/>
            <person name="Crous P."/>
            <person name="Grigoriev I."/>
        </authorList>
    </citation>
    <scope>NUCLEOTIDE SEQUENCE</scope>
    <source>
        <strain evidence="4">CBS 125425</strain>
    </source>
</reference>
<dbReference type="Gene3D" id="1.25.40.20">
    <property type="entry name" value="Ankyrin repeat-containing domain"/>
    <property type="match status" value="1"/>
</dbReference>
<proteinExistence type="predicted"/>
<keyword evidence="5" id="KW-1185">Reference proteome</keyword>
<dbReference type="EMBL" id="ML996377">
    <property type="protein sequence ID" value="KAF2726877.1"/>
    <property type="molecule type" value="Genomic_DNA"/>
</dbReference>
<evidence type="ECO:0000256" key="2">
    <source>
        <dbReference type="ARBA" id="ARBA00023043"/>
    </source>
</evidence>
<keyword evidence="1" id="KW-0677">Repeat</keyword>
<dbReference type="OrthoDB" id="10057496at2759"/>
<evidence type="ECO:0000256" key="3">
    <source>
        <dbReference type="PROSITE-ProRule" id="PRU00023"/>
    </source>
</evidence>
<dbReference type="PROSITE" id="PS50088">
    <property type="entry name" value="ANK_REPEAT"/>
    <property type="match status" value="2"/>
</dbReference>
<feature type="repeat" description="ANK" evidence="3">
    <location>
        <begin position="1"/>
        <end position="32"/>
    </location>
</feature>
<dbReference type="SUPFAM" id="SSF48403">
    <property type="entry name" value="Ankyrin repeat"/>
    <property type="match status" value="1"/>
</dbReference>
<dbReference type="SMART" id="SM00248">
    <property type="entry name" value="ANK"/>
    <property type="match status" value="2"/>
</dbReference>
<dbReference type="PANTHER" id="PTHR24198">
    <property type="entry name" value="ANKYRIN REPEAT AND PROTEIN KINASE DOMAIN-CONTAINING PROTEIN"/>
    <property type="match status" value="1"/>
</dbReference>
<protein>
    <submittedName>
        <fullName evidence="4">Uncharacterized protein</fullName>
    </submittedName>
</protein>
<dbReference type="AlphaFoldDB" id="A0A9P4QLE3"/>
<dbReference type="Pfam" id="PF12796">
    <property type="entry name" value="Ank_2"/>
    <property type="match status" value="1"/>
</dbReference>
<dbReference type="InterPro" id="IPR036770">
    <property type="entry name" value="Ankyrin_rpt-contain_sf"/>
</dbReference>
<evidence type="ECO:0000256" key="1">
    <source>
        <dbReference type="ARBA" id="ARBA00022737"/>
    </source>
</evidence>
<dbReference type="Proteomes" id="UP000799444">
    <property type="component" value="Unassembled WGS sequence"/>
</dbReference>
<feature type="non-terminal residue" evidence="4">
    <location>
        <position position="1"/>
    </location>
</feature>
<name>A0A9P4QLE3_9PLEO</name>
<sequence>GPTLLHYACRIGRDDLVRTFLDHGADIDSTAEDACSPITVAASQGHIRCIKVLIQYGAVL</sequence>
<evidence type="ECO:0000313" key="5">
    <source>
        <dbReference type="Proteomes" id="UP000799444"/>
    </source>
</evidence>
<dbReference type="PANTHER" id="PTHR24198:SF165">
    <property type="entry name" value="ANKYRIN REPEAT-CONTAINING PROTEIN-RELATED"/>
    <property type="match status" value="1"/>
</dbReference>
<accession>A0A9P4QLE3</accession>
<feature type="non-terminal residue" evidence="4">
    <location>
        <position position="60"/>
    </location>
</feature>
<dbReference type="PROSITE" id="PS50297">
    <property type="entry name" value="ANK_REP_REGION"/>
    <property type="match status" value="2"/>
</dbReference>
<evidence type="ECO:0000313" key="4">
    <source>
        <dbReference type="EMBL" id="KAF2726877.1"/>
    </source>
</evidence>
<dbReference type="InterPro" id="IPR002110">
    <property type="entry name" value="Ankyrin_rpt"/>
</dbReference>